<name>A0A7J5BQH2_9MICO</name>
<sequence>MSLSIPFALESAVETAPDATVDVAGTSMTIAQLARRVDTLVRHLADTDDAKSGTLRLPPIDETEGLCRALAAASLGLVLTDTDTDTGTPASAGTSRDAVWSGSPLARIGDRTVTHGEVVERSGRPASGVPAPLAPLAALVAALTGAGIRTSHDAI</sequence>
<evidence type="ECO:0000313" key="2">
    <source>
        <dbReference type="Proteomes" id="UP000467240"/>
    </source>
</evidence>
<gene>
    <name evidence="1" type="ORF">F8O01_11035</name>
</gene>
<dbReference type="RefSeq" id="WP_158040920.1">
    <property type="nucleotide sequence ID" value="NZ_JACCFV010000001.1"/>
</dbReference>
<dbReference type="EMBL" id="WBJZ01000013">
    <property type="protein sequence ID" value="KAB1655972.1"/>
    <property type="molecule type" value="Genomic_DNA"/>
</dbReference>
<dbReference type="AlphaFoldDB" id="A0A7J5BQH2"/>
<keyword evidence="2" id="KW-1185">Reference proteome</keyword>
<organism evidence="1 2">
    <name type="scientific">Pseudoclavibacter chungangensis</name>
    <dbReference type="NCBI Taxonomy" id="587635"/>
    <lineage>
        <taxon>Bacteria</taxon>
        <taxon>Bacillati</taxon>
        <taxon>Actinomycetota</taxon>
        <taxon>Actinomycetes</taxon>
        <taxon>Micrococcales</taxon>
        <taxon>Microbacteriaceae</taxon>
        <taxon>Pseudoclavibacter</taxon>
    </lineage>
</organism>
<protein>
    <submittedName>
        <fullName evidence="1">Uncharacterized protein</fullName>
    </submittedName>
</protein>
<comment type="caution">
    <text evidence="1">The sequence shown here is derived from an EMBL/GenBank/DDBJ whole genome shotgun (WGS) entry which is preliminary data.</text>
</comment>
<accession>A0A7J5BQH2</accession>
<dbReference type="Proteomes" id="UP000467240">
    <property type="component" value="Unassembled WGS sequence"/>
</dbReference>
<reference evidence="1 2" key="1">
    <citation type="submission" date="2019-09" db="EMBL/GenBank/DDBJ databases">
        <title>Phylogeny of genus Pseudoclavibacter and closely related genus.</title>
        <authorList>
            <person name="Li Y."/>
        </authorList>
    </citation>
    <scope>NUCLEOTIDE SEQUENCE [LARGE SCALE GENOMIC DNA]</scope>
    <source>
        <strain evidence="1 2">DSM 23821</strain>
    </source>
</reference>
<proteinExistence type="predicted"/>
<evidence type="ECO:0000313" key="1">
    <source>
        <dbReference type="EMBL" id="KAB1655972.1"/>
    </source>
</evidence>